<evidence type="ECO:0000313" key="2">
    <source>
        <dbReference type="Proteomes" id="UP000267250"/>
    </source>
</evidence>
<dbReference type="InterPro" id="IPR011990">
    <property type="entry name" value="TPR-like_helical_dom_sf"/>
</dbReference>
<dbReference type="Pfam" id="PF13424">
    <property type="entry name" value="TPR_12"/>
    <property type="match status" value="1"/>
</dbReference>
<dbReference type="OrthoDB" id="252257at2"/>
<dbReference type="Proteomes" id="UP000267250">
    <property type="component" value="Chromosome"/>
</dbReference>
<dbReference type="AlphaFoldDB" id="A0A3Q9HS90"/>
<dbReference type="Gene3D" id="1.25.40.10">
    <property type="entry name" value="Tetratricopeptide repeat domain"/>
    <property type="match status" value="2"/>
</dbReference>
<dbReference type="RefSeq" id="WP_127017867.1">
    <property type="nucleotide sequence ID" value="NZ_CP016379.1"/>
</dbReference>
<gene>
    <name evidence="1" type="ORF">BBF96_14605</name>
</gene>
<reference evidence="1 2" key="1">
    <citation type="submission" date="2016-07" db="EMBL/GenBank/DDBJ databases">
        <title>Genome and transcriptome analysis of iron-reducing fermentative bacteria Anoxybacter fermentans.</title>
        <authorList>
            <person name="Zeng X."/>
            <person name="Shao Z."/>
        </authorList>
    </citation>
    <scope>NUCLEOTIDE SEQUENCE [LARGE SCALE GENOMIC DNA]</scope>
    <source>
        <strain evidence="1 2">DY22613</strain>
    </source>
</reference>
<keyword evidence="2" id="KW-1185">Reference proteome</keyword>
<dbReference type="EMBL" id="CP016379">
    <property type="protein sequence ID" value="AZR74508.1"/>
    <property type="molecule type" value="Genomic_DNA"/>
</dbReference>
<protein>
    <submittedName>
        <fullName evidence="1">Uncharacterized protein</fullName>
    </submittedName>
</protein>
<evidence type="ECO:0000313" key="1">
    <source>
        <dbReference type="EMBL" id="AZR74508.1"/>
    </source>
</evidence>
<name>A0A3Q9HS90_9FIRM</name>
<accession>A0A3Q9HS90</accession>
<dbReference type="KEGG" id="aft:BBF96_14605"/>
<dbReference type="SUPFAM" id="SSF48452">
    <property type="entry name" value="TPR-like"/>
    <property type="match status" value="1"/>
</dbReference>
<organism evidence="1 2">
    <name type="scientific">Anoxybacter fermentans</name>
    <dbReference type="NCBI Taxonomy" id="1323375"/>
    <lineage>
        <taxon>Bacteria</taxon>
        <taxon>Bacillati</taxon>
        <taxon>Bacillota</taxon>
        <taxon>Clostridia</taxon>
        <taxon>Halanaerobiales</taxon>
        <taxon>Anoxybacter</taxon>
    </lineage>
</organism>
<proteinExistence type="predicted"/>
<sequence>MDCSNYYEKGYRALKENDCLKGIEYFSKSAVLAELFKEKEYYHLSIRELGRCYFRLGELNHAYDTFMQLFREEVDQEIKFYAISMLAVIDANWGRADKAIEIMKLLPETESVLVNRGLMYYYLYKFHGQKDALVKARLDLERVLEISKSKSRVWKILINLSLIDQEEKEYLEAEKKLMQALDLSVTKREKGMVYNNLGLLYIYMDKLDEAERCLKMALDNFDLEVDLVDIARNDHWRGLLEKKRKNFVLSKSYLYKAAMVLKEKKLFYDLAEVEYVLAEISDDIDKKVDHMVSYMLAEQKAKEVDSDYEEIYKYLINRFDDVHDFEYI</sequence>